<comment type="similarity">
    <text evidence="2 12">Belongs to the group II decarboxylase family.</text>
</comment>
<dbReference type="EMBL" id="JAWDGP010000661">
    <property type="protein sequence ID" value="KAK3798593.1"/>
    <property type="molecule type" value="Genomic_DNA"/>
</dbReference>
<dbReference type="InterPro" id="IPR002129">
    <property type="entry name" value="PyrdxlP-dep_de-COase"/>
</dbReference>
<dbReference type="FunFam" id="1.20.1340.10:FF:000001">
    <property type="entry name" value="Histidine decarboxylase"/>
    <property type="match status" value="1"/>
</dbReference>
<dbReference type="Proteomes" id="UP001283361">
    <property type="component" value="Unassembled WGS sequence"/>
</dbReference>
<dbReference type="GO" id="GO:0042427">
    <property type="term" value="P:serotonin biosynthetic process"/>
    <property type="evidence" value="ECO:0007669"/>
    <property type="project" value="TreeGrafter"/>
</dbReference>
<keyword evidence="7 12" id="KW-0456">Lyase</keyword>
<protein>
    <recommendedName>
        <fullName evidence="9">Aromatic-L-amino-acid decarboxylase</fullName>
        <ecNumber evidence="8">4.1.1.28</ecNumber>
    </recommendedName>
    <alternativeName>
        <fullName evidence="10">DOPA decarboxylase</fullName>
    </alternativeName>
</protein>
<dbReference type="GO" id="GO:0042423">
    <property type="term" value="P:catecholamine biosynthetic process"/>
    <property type="evidence" value="ECO:0007669"/>
    <property type="project" value="UniProtKB-KW"/>
</dbReference>
<dbReference type="PRINTS" id="PR00800">
    <property type="entry name" value="YHDCRBOXLASE"/>
</dbReference>
<evidence type="ECO:0000256" key="2">
    <source>
        <dbReference type="ARBA" id="ARBA00009533"/>
    </source>
</evidence>
<dbReference type="InterPro" id="IPR015421">
    <property type="entry name" value="PyrdxlP-dep_Trfase_major"/>
</dbReference>
<comment type="cofactor">
    <cofactor evidence="1 11 12">
        <name>pyridoxal 5'-phosphate</name>
        <dbReference type="ChEBI" id="CHEBI:597326"/>
    </cofactor>
</comment>
<dbReference type="AlphaFoldDB" id="A0AAE1B2R4"/>
<keyword evidence="14" id="KW-1185">Reference proteome</keyword>
<keyword evidence="6 11" id="KW-0663">Pyridoxal phosphate</keyword>
<evidence type="ECO:0000256" key="3">
    <source>
        <dbReference type="ARBA" id="ARBA00011738"/>
    </source>
</evidence>
<feature type="modified residue" description="N6-(pyridoxal phosphate)lysine" evidence="11">
    <location>
        <position position="303"/>
    </location>
</feature>
<dbReference type="GO" id="GO:0030170">
    <property type="term" value="F:pyridoxal phosphate binding"/>
    <property type="evidence" value="ECO:0007669"/>
    <property type="project" value="InterPro"/>
</dbReference>
<sequence length="479" mass="54114">MDGEEFRIRGREMIDYITEYLDGITSRPPYPKVSPGYLRELIPDQAPRMGESWAAVKADIERVIMPGVTHWHNPHFHAYYPTGNSYPAILGDMLSDAIACIGFTWASSPACTELEVSMMDWIAKMLQLPREFLFSEEGKGGGVIQGTASEATLVALLSARTAAMHKLREHKPDMTQGQMLDKLVAYTSEEAHSSVERSSLIGMVQMRLLQTDAKGALRGVTLESAIKEDREKGLFPFFLCATVGTTSRCSFDNLAELGPICTQEGLWMHVDAAYAGSACICPEFRHLLDGVEHSMSFNFNPHKWMRVNFDCSTMWFKDRYSVTEAFEVDPLYLKHDHQGKAMPDYRHWHIPLGRRFRSLKVWFVLRMFGVSGLQQQIRKDVLLAHQFERLVLADPRFEIFGEVVLGLVCFRFKGDNAINERLNKMINDDRRIHITPSAVKGTYFLRFAVCASSTQGADVTYAWSVVKEMADKVAASTAK</sequence>
<dbReference type="SUPFAM" id="SSF53383">
    <property type="entry name" value="PLP-dependent transferases"/>
    <property type="match status" value="1"/>
</dbReference>
<dbReference type="GO" id="GO:0004058">
    <property type="term" value="F:aromatic-L-amino-acid decarboxylase activity"/>
    <property type="evidence" value="ECO:0007669"/>
    <property type="project" value="UniProtKB-EC"/>
</dbReference>
<dbReference type="InterPro" id="IPR015422">
    <property type="entry name" value="PyrdxlP-dep_Trfase_small"/>
</dbReference>
<evidence type="ECO:0000256" key="7">
    <source>
        <dbReference type="ARBA" id="ARBA00023239"/>
    </source>
</evidence>
<comment type="subunit">
    <text evidence="3">Homodimer.</text>
</comment>
<evidence type="ECO:0000313" key="14">
    <source>
        <dbReference type="Proteomes" id="UP001283361"/>
    </source>
</evidence>
<evidence type="ECO:0000256" key="1">
    <source>
        <dbReference type="ARBA" id="ARBA00001933"/>
    </source>
</evidence>
<dbReference type="Gene3D" id="1.20.1340.10">
    <property type="entry name" value="dopa decarboxylase, N-terminal domain"/>
    <property type="match status" value="1"/>
</dbReference>
<evidence type="ECO:0000256" key="11">
    <source>
        <dbReference type="PIRSR" id="PIRSR602129-50"/>
    </source>
</evidence>
<dbReference type="Gene3D" id="3.40.640.10">
    <property type="entry name" value="Type I PLP-dependent aspartate aminotransferase-like (Major domain)"/>
    <property type="match status" value="1"/>
</dbReference>
<gene>
    <name evidence="13" type="ORF">RRG08_008983</name>
</gene>
<keyword evidence="5" id="KW-0210">Decarboxylase</keyword>
<dbReference type="Pfam" id="PF00282">
    <property type="entry name" value="Pyridoxal_deC"/>
    <property type="match status" value="1"/>
</dbReference>
<evidence type="ECO:0000256" key="9">
    <source>
        <dbReference type="ARBA" id="ARBA00040968"/>
    </source>
</evidence>
<evidence type="ECO:0000256" key="6">
    <source>
        <dbReference type="ARBA" id="ARBA00022898"/>
    </source>
</evidence>
<dbReference type="PANTHER" id="PTHR11999">
    <property type="entry name" value="GROUP II PYRIDOXAL-5-PHOSPHATE DECARBOXYLASE"/>
    <property type="match status" value="1"/>
</dbReference>
<dbReference type="Gene3D" id="3.90.1150.10">
    <property type="entry name" value="Aspartate Aminotransferase, domain 1"/>
    <property type="match status" value="1"/>
</dbReference>
<dbReference type="EC" id="4.1.1.28" evidence="8"/>
<dbReference type="GO" id="GO:0005737">
    <property type="term" value="C:cytoplasm"/>
    <property type="evidence" value="ECO:0007669"/>
    <property type="project" value="TreeGrafter"/>
</dbReference>
<comment type="caution">
    <text evidence="13">The sequence shown here is derived from an EMBL/GenBank/DDBJ whole genome shotgun (WGS) entry which is preliminary data.</text>
</comment>
<evidence type="ECO:0000256" key="10">
    <source>
        <dbReference type="ARBA" id="ARBA00041275"/>
    </source>
</evidence>
<dbReference type="GO" id="GO:0006520">
    <property type="term" value="P:amino acid metabolic process"/>
    <property type="evidence" value="ECO:0007669"/>
    <property type="project" value="InterPro"/>
</dbReference>
<dbReference type="GO" id="GO:0019752">
    <property type="term" value="P:carboxylic acid metabolic process"/>
    <property type="evidence" value="ECO:0007669"/>
    <property type="project" value="InterPro"/>
</dbReference>
<dbReference type="InterPro" id="IPR021115">
    <property type="entry name" value="Pyridoxal-P_BS"/>
</dbReference>
<evidence type="ECO:0000256" key="8">
    <source>
        <dbReference type="ARBA" id="ARBA00038886"/>
    </source>
</evidence>
<organism evidence="13 14">
    <name type="scientific">Elysia crispata</name>
    <name type="common">lettuce slug</name>
    <dbReference type="NCBI Taxonomy" id="231223"/>
    <lineage>
        <taxon>Eukaryota</taxon>
        <taxon>Metazoa</taxon>
        <taxon>Spiralia</taxon>
        <taxon>Lophotrochozoa</taxon>
        <taxon>Mollusca</taxon>
        <taxon>Gastropoda</taxon>
        <taxon>Heterobranchia</taxon>
        <taxon>Euthyneura</taxon>
        <taxon>Panpulmonata</taxon>
        <taxon>Sacoglossa</taxon>
        <taxon>Placobranchoidea</taxon>
        <taxon>Plakobranchidae</taxon>
        <taxon>Elysia</taxon>
    </lineage>
</organism>
<dbReference type="PROSITE" id="PS00392">
    <property type="entry name" value="DDC_GAD_HDC_YDC"/>
    <property type="match status" value="1"/>
</dbReference>
<reference evidence="13" key="1">
    <citation type="journal article" date="2023" name="G3 (Bethesda)">
        <title>A reference genome for the long-term kleptoplast-retaining sea slug Elysia crispata morphotype clarki.</title>
        <authorList>
            <person name="Eastman K.E."/>
            <person name="Pendleton A.L."/>
            <person name="Shaikh M.A."/>
            <person name="Suttiyut T."/>
            <person name="Ogas R."/>
            <person name="Tomko P."/>
            <person name="Gavelis G."/>
            <person name="Widhalm J.R."/>
            <person name="Wisecaver J.H."/>
        </authorList>
    </citation>
    <scope>NUCLEOTIDE SEQUENCE</scope>
    <source>
        <strain evidence="13">ECLA1</strain>
    </source>
</reference>
<name>A0AAE1B2R4_9GAST</name>
<evidence type="ECO:0000256" key="12">
    <source>
        <dbReference type="RuleBase" id="RU000382"/>
    </source>
</evidence>
<evidence type="ECO:0000256" key="5">
    <source>
        <dbReference type="ARBA" id="ARBA00022793"/>
    </source>
</evidence>
<dbReference type="InterPro" id="IPR010977">
    <property type="entry name" value="Aromatic_deC"/>
</dbReference>
<accession>A0AAE1B2R4</accession>
<dbReference type="CDD" id="cd06450">
    <property type="entry name" value="DOPA_deC_like"/>
    <property type="match status" value="1"/>
</dbReference>
<evidence type="ECO:0000256" key="4">
    <source>
        <dbReference type="ARBA" id="ARBA00022584"/>
    </source>
</evidence>
<dbReference type="FunFam" id="3.40.640.10:FF:000025">
    <property type="entry name" value="Histidine decarboxylase"/>
    <property type="match status" value="1"/>
</dbReference>
<dbReference type="PANTHER" id="PTHR11999:SF167">
    <property type="entry name" value="AROMATIC-L-AMINO-ACID DECARBOXYLASE"/>
    <property type="match status" value="1"/>
</dbReference>
<evidence type="ECO:0000313" key="13">
    <source>
        <dbReference type="EMBL" id="KAK3798593.1"/>
    </source>
</evidence>
<dbReference type="InterPro" id="IPR015424">
    <property type="entry name" value="PyrdxlP-dep_Trfase"/>
</dbReference>
<keyword evidence="4" id="KW-0127">Catecholamine biosynthesis</keyword>
<proteinExistence type="inferred from homology"/>